<dbReference type="RefSeq" id="WP_169928163.1">
    <property type="nucleotide sequence ID" value="NZ_CP012333.1"/>
</dbReference>
<dbReference type="InterPro" id="IPR035965">
    <property type="entry name" value="PAS-like_dom_sf"/>
</dbReference>
<dbReference type="PANTHER" id="PTHR42878:SF7">
    <property type="entry name" value="SENSOR HISTIDINE KINASE GLRK"/>
    <property type="match status" value="1"/>
</dbReference>
<dbReference type="Pfam" id="PF13185">
    <property type="entry name" value="GAF_2"/>
    <property type="match status" value="1"/>
</dbReference>
<dbReference type="AlphaFoldDB" id="A0A0K1Q711"/>
<dbReference type="InterPro" id="IPR036890">
    <property type="entry name" value="HATPase_C_sf"/>
</dbReference>
<dbReference type="GO" id="GO:0016020">
    <property type="term" value="C:membrane"/>
    <property type="evidence" value="ECO:0007669"/>
    <property type="project" value="UniProtKB-SubCell"/>
</dbReference>
<dbReference type="SUPFAM" id="SSF55874">
    <property type="entry name" value="ATPase domain of HSP90 chaperone/DNA topoisomerase II/histidine kinase"/>
    <property type="match status" value="1"/>
</dbReference>
<dbReference type="InterPro" id="IPR003594">
    <property type="entry name" value="HATPase_dom"/>
</dbReference>
<evidence type="ECO:0000313" key="17">
    <source>
        <dbReference type="Proteomes" id="UP000064967"/>
    </source>
</evidence>
<evidence type="ECO:0000256" key="4">
    <source>
        <dbReference type="ARBA" id="ARBA00022553"/>
    </source>
</evidence>
<dbReference type="PANTHER" id="PTHR42878">
    <property type="entry name" value="TWO-COMPONENT HISTIDINE KINASE"/>
    <property type="match status" value="1"/>
</dbReference>
<dbReference type="GO" id="GO:0030295">
    <property type="term" value="F:protein kinase activator activity"/>
    <property type="evidence" value="ECO:0007669"/>
    <property type="project" value="TreeGrafter"/>
</dbReference>
<dbReference type="InterPro" id="IPR004358">
    <property type="entry name" value="Sig_transdc_His_kin-like_C"/>
</dbReference>
<dbReference type="CDD" id="cd00075">
    <property type="entry name" value="HATPase"/>
    <property type="match status" value="1"/>
</dbReference>
<dbReference type="Proteomes" id="UP000064967">
    <property type="component" value="Chromosome"/>
</dbReference>
<dbReference type="Pfam" id="PF00512">
    <property type="entry name" value="HisKA"/>
    <property type="match status" value="1"/>
</dbReference>
<dbReference type="Pfam" id="PF02518">
    <property type="entry name" value="HATPase_c"/>
    <property type="match status" value="1"/>
</dbReference>
<dbReference type="InterPro" id="IPR050351">
    <property type="entry name" value="BphY/WalK/GraS-like"/>
</dbReference>
<evidence type="ECO:0000259" key="14">
    <source>
        <dbReference type="PROSITE" id="PS50109"/>
    </source>
</evidence>
<keyword evidence="7" id="KW-0547">Nucleotide-binding</keyword>
<dbReference type="InterPro" id="IPR013656">
    <property type="entry name" value="PAS_4"/>
</dbReference>
<keyword evidence="17" id="KW-1185">Reference proteome</keyword>
<dbReference type="Gene3D" id="3.30.450.20">
    <property type="entry name" value="PAS domain"/>
    <property type="match status" value="1"/>
</dbReference>
<dbReference type="InterPro" id="IPR029016">
    <property type="entry name" value="GAF-like_dom_sf"/>
</dbReference>
<keyword evidence="8 16" id="KW-0418">Kinase</keyword>
<dbReference type="PATRIC" id="fig|1391654.3.peg.8218"/>
<keyword evidence="10" id="KW-1133">Transmembrane helix</keyword>
<dbReference type="FunFam" id="3.30.565.10:FF:000006">
    <property type="entry name" value="Sensor histidine kinase WalK"/>
    <property type="match status" value="1"/>
</dbReference>
<keyword evidence="6" id="KW-0812">Transmembrane</keyword>
<feature type="compositionally biased region" description="Basic residues" evidence="13">
    <location>
        <begin position="641"/>
        <end position="651"/>
    </location>
</feature>
<dbReference type="SUPFAM" id="SSF55781">
    <property type="entry name" value="GAF domain-like"/>
    <property type="match status" value="1"/>
</dbReference>
<dbReference type="Gene3D" id="3.30.450.40">
    <property type="match status" value="1"/>
</dbReference>
<dbReference type="SUPFAM" id="SSF47384">
    <property type="entry name" value="Homodimeric domain of signal transducing histidine kinase"/>
    <property type="match status" value="1"/>
</dbReference>
<evidence type="ECO:0000256" key="11">
    <source>
        <dbReference type="ARBA" id="ARBA00023012"/>
    </source>
</evidence>
<evidence type="ECO:0000259" key="15">
    <source>
        <dbReference type="PROSITE" id="PS50113"/>
    </source>
</evidence>
<dbReference type="Gene3D" id="3.30.565.10">
    <property type="entry name" value="Histidine kinase-like ATPase, C-terminal domain"/>
    <property type="match status" value="1"/>
</dbReference>
<feature type="domain" description="PAC" evidence="15">
    <location>
        <begin position="341"/>
        <end position="399"/>
    </location>
</feature>
<dbReference type="GO" id="GO:0007234">
    <property type="term" value="P:osmosensory signaling via phosphorelay pathway"/>
    <property type="evidence" value="ECO:0007669"/>
    <property type="project" value="TreeGrafter"/>
</dbReference>
<keyword evidence="9" id="KW-0067">ATP-binding</keyword>
<dbReference type="STRING" id="1391654.AKJ09_08105"/>
<keyword evidence="5" id="KW-0808">Transferase</keyword>
<accession>A0A0K1Q711</accession>
<dbReference type="SMART" id="SM00388">
    <property type="entry name" value="HisKA"/>
    <property type="match status" value="1"/>
</dbReference>
<keyword evidence="11" id="KW-0902">Two-component regulatory system</keyword>
<evidence type="ECO:0000256" key="2">
    <source>
        <dbReference type="ARBA" id="ARBA00004141"/>
    </source>
</evidence>
<dbReference type="EMBL" id="CP012333">
    <property type="protein sequence ID" value="AKV01442.1"/>
    <property type="molecule type" value="Genomic_DNA"/>
</dbReference>
<dbReference type="SMART" id="SM00387">
    <property type="entry name" value="HATPase_c"/>
    <property type="match status" value="1"/>
</dbReference>
<dbReference type="Pfam" id="PF08448">
    <property type="entry name" value="PAS_4"/>
    <property type="match status" value="1"/>
</dbReference>
<evidence type="ECO:0000256" key="1">
    <source>
        <dbReference type="ARBA" id="ARBA00000085"/>
    </source>
</evidence>
<dbReference type="GO" id="GO:0000155">
    <property type="term" value="F:phosphorelay sensor kinase activity"/>
    <property type="evidence" value="ECO:0007669"/>
    <property type="project" value="InterPro"/>
</dbReference>
<dbReference type="InterPro" id="IPR000700">
    <property type="entry name" value="PAS-assoc_C"/>
</dbReference>
<dbReference type="PRINTS" id="PR00344">
    <property type="entry name" value="BCTRLSENSOR"/>
</dbReference>
<organism evidence="16 17">
    <name type="scientific">Labilithrix luteola</name>
    <dbReference type="NCBI Taxonomy" id="1391654"/>
    <lineage>
        <taxon>Bacteria</taxon>
        <taxon>Pseudomonadati</taxon>
        <taxon>Myxococcota</taxon>
        <taxon>Polyangia</taxon>
        <taxon>Polyangiales</taxon>
        <taxon>Labilitrichaceae</taxon>
        <taxon>Labilithrix</taxon>
    </lineage>
</organism>
<dbReference type="SMART" id="SM00065">
    <property type="entry name" value="GAF"/>
    <property type="match status" value="1"/>
</dbReference>
<dbReference type="CDD" id="cd00130">
    <property type="entry name" value="PAS"/>
    <property type="match status" value="1"/>
</dbReference>
<sequence length="651" mass="70632">MFVGPTQGAAVLVIRDARAVSANDAAVELFGEGCIGKTLEELFCEDSATRLNTLSPLRSSVVVELEFWRHGEPMQARFTVVPLGDELVLINMSSYLELEQLGRASHAVTESLANLPQSSLSAVLSTIAVQAQSLTNAQYVALGIGMEEGVAFKPWVAIGVPEDVACKIGRTPRPIGLLGKVVRTGELLRVADVRRDPEFLGFPAHHPAMGPFLGVPVTSRGHAVGNLYLAKPAGADEFTSDDAHRARMLAARVGVAIETALFYVDEKLQREWLQQIIDQMPDAVLLYDENGRLKATNQACDNVRCEPRGQDAFGNAVVVELQGMDGKPIPDVEQPLVKALRDHELTLRKDALIRRVDGRLVPVALSALPVRELDGSVSGVTVIIEDMSSRTAAERMRAEWSALIAHDLRQPVGVISLGTDLLLRSDAKGMDPIGRRMLERIRSASTHLDRMISDLTQASLIESKRLSVNLAPLELRDLVTSTVENLKAVSNARQLRVEISGNPTVLGDADRVRQVLGNLISNAVKYGTAGTEILVEVRENPKEVETIVTNRGPGISPEQLPVVFERFARTREAKGGKMPGLGLGLYIAKGLVDAHGGRIWVESIPGDTTRFHFTLKKLLDVPDTASSGDAGQTIEPDRRFGNRGRHGRPSP</sequence>
<evidence type="ECO:0000256" key="7">
    <source>
        <dbReference type="ARBA" id="ARBA00022741"/>
    </source>
</evidence>
<evidence type="ECO:0000256" key="13">
    <source>
        <dbReference type="SAM" id="MobiDB-lite"/>
    </source>
</evidence>
<dbReference type="InterPro" id="IPR003661">
    <property type="entry name" value="HisK_dim/P_dom"/>
</dbReference>
<protein>
    <recommendedName>
        <fullName evidence="3">histidine kinase</fullName>
        <ecNumber evidence="3">2.7.13.3</ecNumber>
    </recommendedName>
</protein>
<dbReference type="Gene3D" id="1.10.287.130">
    <property type="match status" value="1"/>
</dbReference>
<keyword evidence="12" id="KW-0472">Membrane</keyword>
<comment type="subcellular location">
    <subcellularLocation>
        <location evidence="2">Membrane</location>
        <topology evidence="2">Multi-pass membrane protein</topology>
    </subcellularLocation>
</comment>
<dbReference type="InterPro" id="IPR005467">
    <property type="entry name" value="His_kinase_dom"/>
</dbReference>
<dbReference type="KEGG" id="llu:AKJ09_08105"/>
<dbReference type="GO" id="GO:0005524">
    <property type="term" value="F:ATP binding"/>
    <property type="evidence" value="ECO:0007669"/>
    <property type="project" value="UniProtKB-KW"/>
</dbReference>
<evidence type="ECO:0000256" key="6">
    <source>
        <dbReference type="ARBA" id="ARBA00022692"/>
    </source>
</evidence>
<dbReference type="SUPFAM" id="SSF55785">
    <property type="entry name" value="PYP-like sensor domain (PAS domain)"/>
    <property type="match status" value="1"/>
</dbReference>
<dbReference type="InterPro" id="IPR000014">
    <property type="entry name" value="PAS"/>
</dbReference>
<proteinExistence type="predicted"/>
<dbReference type="InterPro" id="IPR036097">
    <property type="entry name" value="HisK_dim/P_sf"/>
</dbReference>
<dbReference type="Pfam" id="PF13426">
    <property type="entry name" value="PAS_9"/>
    <property type="match status" value="1"/>
</dbReference>
<reference evidence="16 17" key="1">
    <citation type="submission" date="2015-08" db="EMBL/GenBank/DDBJ databases">
        <authorList>
            <person name="Babu N.S."/>
            <person name="Beckwith C.J."/>
            <person name="Beseler K.G."/>
            <person name="Brison A."/>
            <person name="Carone J.V."/>
            <person name="Caskin T.P."/>
            <person name="Diamond M."/>
            <person name="Durham M.E."/>
            <person name="Foxe J.M."/>
            <person name="Go M."/>
            <person name="Henderson B.A."/>
            <person name="Jones I.B."/>
            <person name="McGettigan J.A."/>
            <person name="Micheletti S.J."/>
            <person name="Nasrallah M.E."/>
            <person name="Ortiz D."/>
            <person name="Piller C.R."/>
            <person name="Privatt S.R."/>
            <person name="Schneider S.L."/>
            <person name="Sharp S."/>
            <person name="Smith T.C."/>
            <person name="Stanton J.D."/>
            <person name="Ullery H.E."/>
            <person name="Wilson R.J."/>
            <person name="Serrano M.G."/>
            <person name="Buck G."/>
            <person name="Lee V."/>
            <person name="Wang Y."/>
            <person name="Carvalho R."/>
            <person name="Voegtly L."/>
            <person name="Shi R."/>
            <person name="Duckworth R."/>
            <person name="Johnson A."/>
            <person name="Loviza R."/>
            <person name="Walstead R."/>
            <person name="Shah Z."/>
            <person name="Kiflezghi M."/>
            <person name="Wade K."/>
            <person name="Ball S.L."/>
            <person name="Bradley K.W."/>
            <person name="Asai D.J."/>
            <person name="Bowman C.A."/>
            <person name="Russell D.A."/>
            <person name="Pope W.H."/>
            <person name="Jacobs-Sera D."/>
            <person name="Hendrix R.W."/>
            <person name="Hatfull G.F."/>
        </authorList>
    </citation>
    <scope>NUCLEOTIDE SEQUENCE [LARGE SCALE GENOMIC DNA]</scope>
    <source>
        <strain evidence="16 17">DSM 27648</strain>
    </source>
</reference>
<dbReference type="PROSITE" id="PS50109">
    <property type="entry name" value="HIS_KIN"/>
    <property type="match status" value="1"/>
</dbReference>
<evidence type="ECO:0000256" key="12">
    <source>
        <dbReference type="ARBA" id="ARBA00023136"/>
    </source>
</evidence>
<evidence type="ECO:0000256" key="9">
    <source>
        <dbReference type="ARBA" id="ARBA00022840"/>
    </source>
</evidence>
<evidence type="ECO:0000256" key="3">
    <source>
        <dbReference type="ARBA" id="ARBA00012438"/>
    </source>
</evidence>
<dbReference type="EC" id="2.7.13.3" evidence="3"/>
<dbReference type="GO" id="GO:0000156">
    <property type="term" value="F:phosphorelay response regulator activity"/>
    <property type="evidence" value="ECO:0007669"/>
    <property type="project" value="TreeGrafter"/>
</dbReference>
<feature type="domain" description="Histidine kinase" evidence="14">
    <location>
        <begin position="403"/>
        <end position="619"/>
    </location>
</feature>
<evidence type="ECO:0000256" key="5">
    <source>
        <dbReference type="ARBA" id="ARBA00022679"/>
    </source>
</evidence>
<dbReference type="InterPro" id="IPR003018">
    <property type="entry name" value="GAF"/>
</dbReference>
<feature type="region of interest" description="Disordered" evidence="13">
    <location>
        <begin position="622"/>
        <end position="651"/>
    </location>
</feature>
<keyword evidence="4" id="KW-0597">Phosphoprotein</keyword>
<evidence type="ECO:0000313" key="16">
    <source>
        <dbReference type="EMBL" id="AKV01442.1"/>
    </source>
</evidence>
<dbReference type="CDD" id="cd00082">
    <property type="entry name" value="HisKA"/>
    <property type="match status" value="1"/>
</dbReference>
<gene>
    <name evidence="16" type="ORF">AKJ09_08105</name>
</gene>
<evidence type="ECO:0000256" key="8">
    <source>
        <dbReference type="ARBA" id="ARBA00022777"/>
    </source>
</evidence>
<comment type="catalytic activity">
    <reaction evidence="1">
        <text>ATP + protein L-histidine = ADP + protein N-phospho-L-histidine.</text>
        <dbReference type="EC" id="2.7.13.3"/>
    </reaction>
</comment>
<evidence type="ECO:0000256" key="10">
    <source>
        <dbReference type="ARBA" id="ARBA00022989"/>
    </source>
</evidence>
<dbReference type="PROSITE" id="PS50113">
    <property type="entry name" value="PAC"/>
    <property type="match status" value="1"/>
</dbReference>
<name>A0A0K1Q711_9BACT</name>